<gene>
    <name evidence="2" type="ORF">H8B09_04760</name>
</gene>
<name>A0ABR8MPY4_9BACL</name>
<evidence type="ECO:0008006" key="4">
    <source>
        <dbReference type="Google" id="ProtNLM"/>
    </source>
</evidence>
<organism evidence="2 3">
    <name type="scientific">Paenibacillus terricola</name>
    <dbReference type="NCBI Taxonomy" id="2763503"/>
    <lineage>
        <taxon>Bacteria</taxon>
        <taxon>Bacillati</taxon>
        <taxon>Bacillota</taxon>
        <taxon>Bacilli</taxon>
        <taxon>Bacillales</taxon>
        <taxon>Paenibacillaceae</taxon>
        <taxon>Paenibacillus</taxon>
    </lineage>
</organism>
<sequence>MLFNKIGRKLVLVLVIVFAIFGTSTSAFAYEQPFYINITLPETNNSTPVICNHCDGTMLVTFNMSTSRPVMLYAGYDYRVWSIDQQKFLYTSGWYQLSDDNPEHTIVIRDLPVNERLQIILGVTGYDGNQIHYIQQASGSFISTP</sequence>
<evidence type="ECO:0000313" key="3">
    <source>
        <dbReference type="Proteomes" id="UP000609346"/>
    </source>
</evidence>
<keyword evidence="3" id="KW-1185">Reference proteome</keyword>
<dbReference type="RefSeq" id="WP_191202289.1">
    <property type="nucleotide sequence ID" value="NZ_JACXZA010000001.1"/>
</dbReference>
<comment type="caution">
    <text evidence="2">The sequence shown here is derived from an EMBL/GenBank/DDBJ whole genome shotgun (WGS) entry which is preliminary data.</text>
</comment>
<feature type="chain" id="PRO_5045046848" description="Secreted protein" evidence="1">
    <location>
        <begin position="30"/>
        <end position="145"/>
    </location>
</feature>
<dbReference type="Proteomes" id="UP000609346">
    <property type="component" value="Unassembled WGS sequence"/>
</dbReference>
<protein>
    <recommendedName>
        <fullName evidence="4">Secreted protein</fullName>
    </recommendedName>
</protein>
<proteinExistence type="predicted"/>
<evidence type="ECO:0000313" key="2">
    <source>
        <dbReference type="EMBL" id="MBD3918054.1"/>
    </source>
</evidence>
<reference evidence="2 3" key="1">
    <citation type="submission" date="2020-09" db="EMBL/GenBank/DDBJ databases">
        <title>Paenibacillus sp. strain PR3 16S rRNA gene Genome sequencing and assembly.</title>
        <authorList>
            <person name="Kim J."/>
        </authorList>
    </citation>
    <scope>NUCLEOTIDE SEQUENCE [LARGE SCALE GENOMIC DNA]</scope>
    <source>
        <strain evidence="2 3">PR3</strain>
    </source>
</reference>
<keyword evidence="1" id="KW-0732">Signal</keyword>
<feature type="signal peptide" evidence="1">
    <location>
        <begin position="1"/>
        <end position="29"/>
    </location>
</feature>
<accession>A0ABR8MPY4</accession>
<dbReference type="EMBL" id="JACXZA010000001">
    <property type="protein sequence ID" value="MBD3918054.1"/>
    <property type="molecule type" value="Genomic_DNA"/>
</dbReference>
<evidence type="ECO:0000256" key="1">
    <source>
        <dbReference type="SAM" id="SignalP"/>
    </source>
</evidence>